<dbReference type="EMBL" id="OX365897">
    <property type="protein sequence ID" value="CAI4056200.1"/>
    <property type="molecule type" value="Genomic_DNA"/>
</dbReference>
<evidence type="ECO:0000256" key="4">
    <source>
        <dbReference type="ARBA" id="ARBA00022967"/>
    </source>
</evidence>
<dbReference type="SUPFAM" id="SSF55008">
    <property type="entry name" value="HMA, heavy metal-associated domain"/>
    <property type="match status" value="1"/>
</dbReference>
<feature type="transmembrane region" description="Helical" evidence="7">
    <location>
        <begin position="1219"/>
        <end position="1238"/>
    </location>
</feature>
<keyword evidence="4" id="KW-1278">Translocase</keyword>
<evidence type="ECO:0000256" key="5">
    <source>
        <dbReference type="ARBA" id="ARBA00022989"/>
    </source>
</evidence>
<evidence type="ECO:0000256" key="3">
    <source>
        <dbReference type="ARBA" id="ARBA00022723"/>
    </source>
</evidence>
<dbReference type="InterPro" id="IPR023214">
    <property type="entry name" value="HAD_sf"/>
</dbReference>
<dbReference type="NCBIfam" id="TIGR01511">
    <property type="entry name" value="ATPase-IB1_Cu"/>
    <property type="match status" value="1"/>
</dbReference>
<dbReference type="PRINTS" id="PR00120">
    <property type="entry name" value="HATPASE"/>
</dbReference>
<evidence type="ECO:0000259" key="8">
    <source>
        <dbReference type="PROSITE" id="PS50846"/>
    </source>
</evidence>
<dbReference type="FunFam" id="2.70.150.10:FF:000002">
    <property type="entry name" value="Copper-transporting ATPase 1, putative"/>
    <property type="match status" value="1"/>
</dbReference>
<dbReference type="SUPFAM" id="SSF81665">
    <property type="entry name" value="Calcium ATPase, transmembrane domain M"/>
    <property type="match status" value="1"/>
</dbReference>
<dbReference type="Gene3D" id="3.40.1110.10">
    <property type="entry name" value="Calcium-transporting ATPase, cytoplasmic domain N"/>
    <property type="match status" value="1"/>
</dbReference>
<dbReference type="InterPro" id="IPR027256">
    <property type="entry name" value="P-typ_ATPase_IB"/>
</dbReference>
<evidence type="ECO:0000256" key="1">
    <source>
        <dbReference type="ARBA" id="ARBA00004370"/>
    </source>
</evidence>
<keyword evidence="3 7" id="KW-0479">Metal-binding</keyword>
<dbReference type="FunFam" id="3.30.70.100:FF:000074">
    <property type="entry name" value="P-type cation-transporting ATPase"/>
    <property type="match status" value="1"/>
</dbReference>
<dbReference type="Pfam" id="PF24534">
    <property type="entry name" value="HMA_PCA1"/>
    <property type="match status" value="1"/>
</dbReference>
<dbReference type="Gene3D" id="3.30.70.100">
    <property type="match status" value="1"/>
</dbReference>
<evidence type="ECO:0000256" key="6">
    <source>
        <dbReference type="ARBA" id="ARBA00023136"/>
    </source>
</evidence>
<evidence type="ECO:0000256" key="2">
    <source>
        <dbReference type="ARBA" id="ARBA00022692"/>
    </source>
</evidence>
<evidence type="ECO:0000313" key="9">
    <source>
        <dbReference type="EMBL" id="CAI4056200.1"/>
    </source>
</evidence>
<dbReference type="SFLD" id="SFLDF00027">
    <property type="entry name" value="p-type_atpase"/>
    <property type="match status" value="1"/>
</dbReference>
<dbReference type="InterPro" id="IPR006121">
    <property type="entry name" value="HMA_dom"/>
</dbReference>
<evidence type="ECO:0000256" key="7">
    <source>
        <dbReference type="RuleBase" id="RU362081"/>
    </source>
</evidence>
<dbReference type="GO" id="GO:0030003">
    <property type="term" value="P:intracellular monoatomic cation homeostasis"/>
    <property type="evidence" value="ECO:0007669"/>
    <property type="project" value="UniProtKB-ARBA"/>
</dbReference>
<dbReference type="AlphaFoldDB" id="A0AA35JBT1"/>
<dbReference type="Pfam" id="PF00702">
    <property type="entry name" value="Hydrolase"/>
    <property type="match status" value="1"/>
</dbReference>
<dbReference type="GO" id="GO:0005524">
    <property type="term" value="F:ATP binding"/>
    <property type="evidence" value="ECO:0007669"/>
    <property type="project" value="UniProtKB-UniRule"/>
</dbReference>
<dbReference type="InterPro" id="IPR036163">
    <property type="entry name" value="HMA_dom_sf"/>
</dbReference>
<comment type="subcellular location">
    <subcellularLocation>
        <location evidence="1 7">Membrane</location>
    </subcellularLocation>
</comment>
<keyword evidence="7" id="KW-0067">ATP-binding</keyword>
<dbReference type="PANTHER" id="PTHR46594">
    <property type="entry name" value="P-TYPE CATION-TRANSPORTING ATPASE"/>
    <property type="match status" value="1"/>
</dbReference>
<dbReference type="PROSITE" id="PS00154">
    <property type="entry name" value="ATPASE_E1_E2"/>
    <property type="match status" value="1"/>
</dbReference>
<feature type="transmembrane region" description="Helical" evidence="7">
    <location>
        <begin position="620"/>
        <end position="640"/>
    </location>
</feature>
<dbReference type="CDD" id="cd00371">
    <property type="entry name" value="HMA"/>
    <property type="match status" value="1"/>
</dbReference>
<dbReference type="Proteomes" id="UP001162087">
    <property type="component" value="Chromosome 2"/>
</dbReference>
<feature type="domain" description="HMA" evidence="8">
    <location>
        <begin position="437"/>
        <end position="503"/>
    </location>
</feature>
<evidence type="ECO:0000313" key="10">
    <source>
        <dbReference type="Proteomes" id="UP001162087"/>
    </source>
</evidence>
<dbReference type="Gene3D" id="3.40.50.1000">
    <property type="entry name" value="HAD superfamily/HAD-like"/>
    <property type="match status" value="1"/>
</dbReference>
<dbReference type="PRINTS" id="PR00119">
    <property type="entry name" value="CATATPASE"/>
</dbReference>
<feature type="transmembrane region" description="Helical" evidence="7">
    <location>
        <begin position="877"/>
        <end position="906"/>
    </location>
</feature>
<name>A0AA35JBT1_SACK1</name>
<dbReference type="InterPro" id="IPR036412">
    <property type="entry name" value="HAD-like_sf"/>
</dbReference>
<dbReference type="SUPFAM" id="SSF56784">
    <property type="entry name" value="HAD-like"/>
    <property type="match status" value="1"/>
</dbReference>
<dbReference type="InterPro" id="IPR018303">
    <property type="entry name" value="ATPase_P-typ_P_site"/>
</dbReference>
<keyword evidence="10" id="KW-1185">Reference proteome</keyword>
<dbReference type="Pfam" id="PF00403">
    <property type="entry name" value="HMA"/>
    <property type="match status" value="1"/>
</dbReference>
<dbReference type="GeneID" id="80922576"/>
<dbReference type="Gene3D" id="2.70.150.10">
    <property type="entry name" value="Calcium-transporting ATPase, cytoplasmic transduction domain A"/>
    <property type="match status" value="1"/>
</dbReference>
<dbReference type="GO" id="GO:0046872">
    <property type="term" value="F:metal ion binding"/>
    <property type="evidence" value="ECO:0007669"/>
    <property type="project" value="UniProtKB-KW"/>
</dbReference>
<dbReference type="RefSeq" id="XP_056086276.1">
    <property type="nucleotide sequence ID" value="XM_056231014.1"/>
</dbReference>
<sequence length="1252" mass="136013">MIRRDLDTVLYITTQKEKLTRRPRSTILNRYNRIVATSFSRQMKSKELKIRSKSKDHKCCGTNGQSIPLGIRQNKRDECCDIHAEKCTVDQSEISAGEKFAHEAKSTSQECLDDCEEMCNDDVDSVLDECRGASDCRESTLTDPAYLSKSCEEECCDEDSAVMAEEITDNCENGCCDEQPIVNLHANEYKGYLNNDNIGEAPDCMGDINQSIENDSSCYSSKLTNSTFRKRFLRSTTEILGRFDCCEVNNPPCCNTACVEHLASRSSKKRMSDGSLDMATDFETFRNLSTGAGGTSNEESSNERYSKIFKRYSSILETLGCICSYLFTIGEESCCRPRIRFSMEREASMGAKYSYRDATGCSMRKGSRVKKRGLYNANISTSNSSCTKECCSKKKKFAAATTTVSHCSSNDIPSITSLKSSGETVHSDLEAGYATKEHIVLSVSGMTCTGCETKLKRSLAALKSVQNLNTSLILSQAEFDLNISLASVKDVIKHLNRTTEFKYEQILTHGSTINIIVPSLAKDFVNSEWPEGVTELKVAGKNIVRVNFDPKVIGARDLIRKGWDVPVELASPTGHPALEVGNKHLRRVGLTTLLSILLTIPILVMAWAPNLDVSLSTMSASMGLATIVQFAVAGPFYSNALKSLVFSRLIDMDLLIVVSTSAAYIFSVVSFGYFVAGQPLSTEQFFETSSLLVTLIMVGRFVSELARYRAVKSISLRSLQVSSAIVINEDHTETEIDIRLLQYGDVFKAVPDSRIPTDGTVISGSSEANEAMITGESKPVLKKFQSTVIAGSVNGSGTLVVRLTKLPGNNTVSMIATMVDEAKLSKPRIQNIADKIAGYFVPFIIGITIITFCIWIGVGINVSKKPRSDAAIQATIYAITVLIVSCPCAIGLAVPMVFVVASGVAAKRGVVFKSAMSIEVAHNVSDVVFDKTGTLTEGKLSVVREIMGGNQDNIRSLLLGLVEGMNHPVSIAIASYLKDRGVSASNVSDTKVMTGKGIEGISHSGLKLRGGNSRWLAFTGNSRVQEALSQGHTVFCFSVNASLAAIYALDDSLRVDAIFTVNALRQKGISIHILSGDDDGAVRSLASRLEIDSANIRSHATPADKRDYVRNLLKKTEDEGSSQSKAPVVIFCGDGTNDAVALAQATIGVHINEGSEVSKLAADVVTMRPNLACILTMIDVSQKAMFRVKLNFAWSFIYNLFAILLAAGAFVNVHIPPEYAGLGELVSILPVILIAFLLRYSKIHSPNAGSVS</sequence>
<dbReference type="NCBIfam" id="TIGR01525">
    <property type="entry name" value="ATPase-IB_hvy"/>
    <property type="match status" value="1"/>
</dbReference>
<protein>
    <recommendedName>
        <fullName evidence="8">HMA domain-containing protein</fullName>
    </recommendedName>
</protein>
<dbReference type="PANTHER" id="PTHR46594:SF4">
    <property type="entry name" value="P-TYPE CATION-TRANSPORTING ATPASE"/>
    <property type="match status" value="1"/>
</dbReference>
<dbReference type="InterPro" id="IPR023298">
    <property type="entry name" value="ATPase_P-typ_TM_dom_sf"/>
</dbReference>
<feature type="transmembrane region" description="Helical" evidence="7">
    <location>
        <begin position="1192"/>
        <end position="1213"/>
    </location>
</feature>
<accession>A0AA35JBT1</accession>
<dbReference type="GO" id="GO:0016887">
    <property type="term" value="F:ATP hydrolysis activity"/>
    <property type="evidence" value="ECO:0007669"/>
    <property type="project" value="InterPro"/>
</dbReference>
<dbReference type="InterPro" id="IPR001757">
    <property type="entry name" value="P_typ_ATPase"/>
</dbReference>
<proteinExistence type="inferred from homology"/>
<dbReference type="InterPro" id="IPR044492">
    <property type="entry name" value="P_typ_ATPase_HD_dom"/>
</dbReference>
<dbReference type="GO" id="GO:0016020">
    <property type="term" value="C:membrane"/>
    <property type="evidence" value="ECO:0007669"/>
    <property type="project" value="UniProtKB-SubCell"/>
</dbReference>
<keyword evidence="5 7" id="KW-1133">Transmembrane helix</keyword>
<dbReference type="InterPro" id="IPR056236">
    <property type="entry name" value="HMA_PCA1"/>
</dbReference>
<dbReference type="InterPro" id="IPR008250">
    <property type="entry name" value="ATPase_P-typ_transduc_dom_A_sf"/>
</dbReference>
<feature type="transmembrane region" description="Helical" evidence="7">
    <location>
        <begin position="652"/>
        <end position="676"/>
    </location>
</feature>
<reference evidence="9" key="1">
    <citation type="submission" date="2022-10" db="EMBL/GenBank/DDBJ databases">
        <authorList>
            <person name="Byrne P K."/>
        </authorList>
    </citation>
    <scope>NUCLEOTIDE SEQUENCE</scope>
    <source>
        <strain evidence="9">IFO1802</strain>
    </source>
</reference>
<keyword evidence="7" id="KW-0547">Nucleotide-binding</keyword>
<feature type="transmembrane region" description="Helical" evidence="7">
    <location>
        <begin position="688"/>
        <end position="708"/>
    </location>
</feature>
<dbReference type="InterPro" id="IPR059000">
    <property type="entry name" value="ATPase_P-type_domA"/>
</dbReference>
<dbReference type="GO" id="GO:0019829">
    <property type="term" value="F:ATPase-coupled monoatomic cation transmembrane transporter activity"/>
    <property type="evidence" value="ECO:0007669"/>
    <property type="project" value="InterPro"/>
</dbReference>
<dbReference type="SFLD" id="SFLDG00002">
    <property type="entry name" value="C1.7:_P-type_atpase_like"/>
    <property type="match status" value="1"/>
</dbReference>
<dbReference type="PROSITE" id="PS50846">
    <property type="entry name" value="HMA_2"/>
    <property type="match status" value="1"/>
</dbReference>
<gene>
    <name evidence="9" type="primary">SKDI02G4010</name>
    <name evidence="9" type="ORF">SKDI_02G4010</name>
</gene>
<comment type="similarity">
    <text evidence="7">Belongs to the cation transport ATPase (P-type) (TC 3.A.3) family. Type IB subfamily.</text>
</comment>
<dbReference type="NCBIfam" id="TIGR01494">
    <property type="entry name" value="ATPase_P-type"/>
    <property type="match status" value="1"/>
</dbReference>
<dbReference type="SFLD" id="SFLDS00003">
    <property type="entry name" value="Haloacid_Dehalogenase"/>
    <property type="match status" value="1"/>
</dbReference>
<feature type="transmembrane region" description="Helical" evidence="7">
    <location>
        <begin position="588"/>
        <end position="608"/>
    </location>
</feature>
<dbReference type="SUPFAM" id="SSF81653">
    <property type="entry name" value="Calcium ATPase, transduction domain A"/>
    <property type="match status" value="1"/>
</dbReference>
<keyword evidence="2 7" id="KW-0812">Transmembrane</keyword>
<dbReference type="InterPro" id="IPR023299">
    <property type="entry name" value="ATPase_P-typ_cyto_dom_N"/>
</dbReference>
<organism evidence="9 10">
    <name type="scientific">Saccharomyces kudriavzevii (strain ATCC MYA-4449 / AS 2.2408 / CBS 8840 / NBRC 1802 / NCYC 2889)</name>
    <name type="common">Yeast</name>
    <dbReference type="NCBI Taxonomy" id="226230"/>
    <lineage>
        <taxon>Eukaryota</taxon>
        <taxon>Fungi</taxon>
        <taxon>Dikarya</taxon>
        <taxon>Ascomycota</taxon>
        <taxon>Saccharomycotina</taxon>
        <taxon>Saccharomycetes</taxon>
        <taxon>Saccharomycetales</taxon>
        <taxon>Saccharomycetaceae</taxon>
        <taxon>Saccharomyces</taxon>
    </lineage>
</organism>
<feature type="transmembrane region" description="Helical" evidence="7">
    <location>
        <begin position="836"/>
        <end position="857"/>
    </location>
</feature>
<dbReference type="Pfam" id="PF00122">
    <property type="entry name" value="E1-E2_ATPase"/>
    <property type="match status" value="1"/>
</dbReference>
<keyword evidence="6 7" id="KW-0472">Membrane</keyword>